<evidence type="ECO:0000256" key="6">
    <source>
        <dbReference type="ARBA" id="ARBA00023163"/>
    </source>
</evidence>
<protein>
    <submittedName>
        <fullName evidence="11">Nuclear receptor</fullName>
    </submittedName>
</protein>
<keyword evidence="6" id="KW-0804">Transcription</keyword>
<dbReference type="GO" id="GO:0009755">
    <property type="term" value="P:hormone-mediated signaling pathway"/>
    <property type="evidence" value="ECO:0007669"/>
    <property type="project" value="TreeGrafter"/>
</dbReference>
<evidence type="ECO:0000256" key="3">
    <source>
        <dbReference type="ARBA" id="ARBA00022833"/>
    </source>
</evidence>
<dbReference type="GO" id="GO:0045944">
    <property type="term" value="P:positive regulation of transcription by RNA polymerase II"/>
    <property type="evidence" value="ECO:0007669"/>
    <property type="project" value="TreeGrafter"/>
</dbReference>
<evidence type="ECO:0000259" key="10">
    <source>
        <dbReference type="PROSITE" id="PS51843"/>
    </source>
</evidence>
<dbReference type="GO" id="GO:0004879">
    <property type="term" value="F:nuclear receptor activity"/>
    <property type="evidence" value="ECO:0007669"/>
    <property type="project" value="TreeGrafter"/>
</dbReference>
<accession>A0A221CB89</accession>
<evidence type="ECO:0000256" key="4">
    <source>
        <dbReference type="ARBA" id="ARBA00023015"/>
    </source>
</evidence>
<keyword evidence="1" id="KW-0479">Metal-binding</keyword>
<sequence length="409" mass="48417">MTHKNLAQETMLDVISLEYNLSKKRSQSEAFETKFNFGKCRVCNSEATGIHYGVCSCEGCKGFFKRSLIKHKNYICKGGQNCIIYSKDTRKCKYCRWITCLKVGMSLSLVRVGRIPNYMKEMTPKTEHMHKKFQKNKFCLLIKYMRKHEKLDQLFFDQSKNFMPKNVYTEKYLNCSYQNQLIVLCSLRDRAYQIYLEQTQEFKEHEIKARNLILNKYKPIKVEKNSCLAHKLRIIDTKLMEKHAISMSKLIEQLPGFQNLNRKDFEVILKERFFSVYALKTVNLFINNEFYLMLGDIPKTSEIFSLLTNEIIRDSLFEFFSNLQKLNLKDQECALLIPIILTILISNGSIKNPCVLQELREYYIRALHYQFSINNRSINFINEFVKIITFVPIIDKLCQEMDFREENIS</sequence>
<keyword evidence="8" id="KW-0539">Nucleus</keyword>
<dbReference type="PANTHER" id="PTHR24082:SF473">
    <property type="entry name" value="ECDYSONE-INDUCED PROTEIN 75B, ISOFORM B"/>
    <property type="match status" value="1"/>
</dbReference>
<evidence type="ECO:0000256" key="8">
    <source>
        <dbReference type="ARBA" id="ARBA00023242"/>
    </source>
</evidence>
<dbReference type="InterPro" id="IPR050234">
    <property type="entry name" value="Nuclear_hormone_rcpt_NR1"/>
</dbReference>
<evidence type="ECO:0000256" key="5">
    <source>
        <dbReference type="ARBA" id="ARBA00023125"/>
    </source>
</evidence>
<dbReference type="PRINTS" id="PR00047">
    <property type="entry name" value="STROIDFINGER"/>
</dbReference>
<dbReference type="PANTHER" id="PTHR24082">
    <property type="entry name" value="NUCLEAR HORMONE RECEPTOR"/>
    <property type="match status" value="1"/>
</dbReference>
<dbReference type="GO" id="GO:0000122">
    <property type="term" value="P:negative regulation of transcription by RNA polymerase II"/>
    <property type="evidence" value="ECO:0007669"/>
    <property type="project" value="TreeGrafter"/>
</dbReference>
<keyword evidence="7 11" id="KW-0675">Receptor</keyword>
<evidence type="ECO:0000259" key="9">
    <source>
        <dbReference type="PROSITE" id="PS51030"/>
    </source>
</evidence>
<keyword evidence="4" id="KW-0805">Transcription regulation</keyword>
<dbReference type="InterPro" id="IPR000536">
    <property type="entry name" value="Nucl_hrmn_rcpt_lig-bd"/>
</dbReference>
<dbReference type="CDD" id="cd06916">
    <property type="entry name" value="NR_DBD_like"/>
    <property type="match status" value="1"/>
</dbReference>
<dbReference type="PRINTS" id="PR00398">
    <property type="entry name" value="STRDHORMONER"/>
</dbReference>
<evidence type="ECO:0000256" key="7">
    <source>
        <dbReference type="ARBA" id="ARBA00023170"/>
    </source>
</evidence>
<feature type="domain" description="Nuclear receptor" evidence="9">
    <location>
        <begin position="37"/>
        <end position="112"/>
    </location>
</feature>
<dbReference type="GO" id="GO:0008270">
    <property type="term" value="F:zinc ion binding"/>
    <property type="evidence" value="ECO:0007669"/>
    <property type="project" value="UniProtKB-KW"/>
</dbReference>
<dbReference type="PROSITE" id="PS51030">
    <property type="entry name" value="NUCLEAR_REC_DBD_2"/>
    <property type="match status" value="1"/>
</dbReference>
<dbReference type="InterPro" id="IPR013088">
    <property type="entry name" value="Znf_NHR/GATA"/>
</dbReference>
<dbReference type="GO" id="GO:0000978">
    <property type="term" value="F:RNA polymerase II cis-regulatory region sequence-specific DNA binding"/>
    <property type="evidence" value="ECO:0007669"/>
    <property type="project" value="TreeGrafter"/>
</dbReference>
<dbReference type="Gene3D" id="1.10.565.10">
    <property type="entry name" value="Retinoid X Receptor"/>
    <property type="match status" value="1"/>
</dbReference>
<evidence type="ECO:0000313" key="11">
    <source>
        <dbReference type="EMBL" id="ASL70620.1"/>
    </source>
</evidence>
<dbReference type="GO" id="GO:0030154">
    <property type="term" value="P:cell differentiation"/>
    <property type="evidence" value="ECO:0007669"/>
    <property type="project" value="TreeGrafter"/>
</dbReference>
<organism evidence="11">
    <name type="scientific">Brachionus koreanus</name>
    <dbReference type="NCBI Taxonomy" id="1199090"/>
    <lineage>
        <taxon>Eukaryota</taxon>
        <taxon>Metazoa</taxon>
        <taxon>Spiralia</taxon>
        <taxon>Gnathifera</taxon>
        <taxon>Rotifera</taxon>
        <taxon>Eurotatoria</taxon>
        <taxon>Monogononta</taxon>
        <taxon>Pseudotrocha</taxon>
        <taxon>Ploima</taxon>
        <taxon>Brachionidae</taxon>
        <taxon>Brachionus</taxon>
    </lineage>
</organism>
<reference evidence="11" key="2">
    <citation type="submission" date="2017-06" db="EMBL/GenBank/DDBJ databases">
        <authorList>
            <person name="Kim H.J."/>
            <person name="Triplett B.A."/>
        </authorList>
    </citation>
    <scope>NUCLEOTIDE SEQUENCE</scope>
</reference>
<evidence type="ECO:0000256" key="2">
    <source>
        <dbReference type="ARBA" id="ARBA00022771"/>
    </source>
</evidence>
<name>A0A221CB89_9BILA</name>
<keyword evidence="5" id="KW-0238">DNA-binding</keyword>
<dbReference type="Pfam" id="PF00104">
    <property type="entry name" value="Hormone_recep"/>
    <property type="match status" value="1"/>
</dbReference>
<dbReference type="Pfam" id="PF00105">
    <property type="entry name" value="zf-C4"/>
    <property type="match status" value="1"/>
</dbReference>
<feature type="domain" description="NR LBD" evidence="10">
    <location>
        <begin position="205"/>
        <end position="409"/>
    </location>
</feature>
<keyword evidence="2" id="KW-0863">Zinc-finger</keyword>
<dbReference type="AlphaFoldDB" id="A0A221CB89"/>
<dbReference type="InterPro" id="IPR001723">
    <property type="entry name" value="Nuclear_hrmn_rcpt"/>
</dbReference>
<dbReference type="SUPFAM" id="SSF48508">
    <property type="entry name" value="Nuclear receptor ligand-binding domain"/>
    <property type="match status" value="1"/>
</dbReference>
<dbReference type="SMART" id="SM00399">
    <property type="entry name" value="ZnF_C4"/>
    <property type="match status" value="1"/>
</dbReference>
<keyword evidence="3" id="KW-0862">Zinc</keyword>
<dbReference type="PROSITE" id="PS00031">
    <property type="entry name" value="NUCLEAR_REC_DBD_1"/>
    <property type="match status" value="1"/>
</dbReference>
<dbReference type="SUPFAM" id="SSF57716">
    <property type="entry name" value="Glucocorticoid receptor-like (DNA-binding domain)"/>
    <property type="match status" value="1"/>
</dbReference>
<reference evidence="11" key="1">
    <citation type="journal article" date="2017" name="Gen. Comp. Endocrinol.">
        <title>Genome-wide identification of nuclear receptor (NR) genes and the evolutionary significance of the NR1O subfamily in the monogonont rotifer Brachionus spp.</title>
        <authorList>
            <person name="Kim D.H."/>
            <person name="Kim H.S."/>
            <person name="Hwang D.S."/>
            <person name="Kim H.J."/>
            <person name="Hagiwara A."/>
            <person name="Lee J.S."/>
            <person name="Jeong C.B."/>
        </authorList>
    </citation>
    <scope>NUCLEOTIDE SEQUENCE</scope>
</reference>
<dbReference type="InterPro" id="IPR001628">
    <property type="entry name" value="Znf_hrmn_rcpt"/>
</dbReference>
<dbReference type="EMBL" id="MF360936">
    <property type="protein sequence ID" value="ASL70620.1"/>
    <property type="molecule type" value="Genomic_DNA"/>
</dbReference>
<proteinExistence type="predicted"/>
<evidence type="ECO:0000256" key="1">
    <source>
        <dbReference type="ARBA" id="ARBA00022723"/>
    </source>
</evidence>
<dbReference type="Gene3D" id="3.30.50.10">
    <property type="entry name" value="Erythroid Transcription Factor GATA-1, subunit A"/>
    <property type="match status" value="1"/>
</dbReference>
<dbReference type="InterPro" id="IPR035500">
    <property type="entry name" value="NHR-like_dom_sf"/>
</dbReference>
<dbReference type="PROSITE" id="PS51843">
    <property type="entry name" value="NR_LBD"/>
    <property type="match status" value="1"/>
</dbReference>